<dbReference type="EMBL" id="HG994373">
    <property type="protein sequence ID" value="CAF1752904.1"/>
    <property type="molecule type" value="Genomic_DNA"/>
</dbReference>
<name>A0A816J052_BRANA</name>
<evidence type="ECO:0000313" key="1">
    <source>
        <dbReference type="EMBL" id="CAF1752904.1"/>
    </source>
</evidence>
<dbReference type="Proteomes" id="UP001295469">
    <property type="component" value="Chromosome C09"/>
</dbReference>
<protein>
    <submittedName>
        <fullName evidence="1">(rape) hypothetical protein</fullName>
    </submittedName>
</protein>
<dbReference type="AlphaFoldDB" id="A0A816J052"/>
<organism evidence="1">
    <name type="scientific">Brassica napus</name>
    <name type="common">Rape</name>
    <dbReference type="NCBI Taxonomy" id="3708"/>
    <lineage>
        <taxon>Eukaryota</taxon>
        <taxon>Viridiplantae</taxon>
        <taxon>Streptophyta</taxon>
        <taxon>Embryophyta</taxon>
        <taxon>Tracheophyta</taxon>
        <taxon>Spermatophyta</taxon>
        <taxon>Magnoliopsida</taxon>
        <taxon>eudicotyledons</taxon>
        <taxon>Gunneridae</taxon>
        <taxon>Pentapetalae</taxon>
        <taxon>rosids</taxon>
        <taxon>malvids</taxon>
        <taxon>Brassicales</taxon>
        <taxon>Brassicaceae</taxon>
        <taxon>Brassiceae</taxon>
        <taxon>Brassica</taxon>
    </lineage>
</organism>
<sequence>MSFIRINLLVRAIRIRTVDLLGKRARTYYYQNDSNSFKDPTCIFLHWALSLTDRKIS</sequence>
<accession>A0A816J052</accession>
<reference evidence="1" key="1">
    <citation type="submission" date="2021-01" db="EMBL/GenBank/DDBJ databases">
        <authorList>
            <consortium name="Genoscope - CEA"/>
            <person name="William W."/>
        </authorList>
    </citation>
    <scope>NUCLEOTIDE SEQUENCE</scope>
</reference>
<proteinExistence type="predicted"/>
<gene>
    <name evidence="1" type="ORF">DARMORV10_C09P40510.1</name>
</gene>